<evidence type="ECO:0000256" key="8">
    <source>
        <dbReference type="ARBA" id="ARBA00049934"/>
    </source>
</evidence>
<dbReference type="GO" id="GO:0051539">
    <property type="term" value="F:4 iron, 4 sulfur cluster binding"/>
    <property type="evidence" value="ECO:0007669"/>
    <property type="project" value="UniProtKB-KW"/>
</dbReference>
<dbReference type="GO" id="GO:0046872">
    <property type="term" value="F:metal ion binding"/>
    <property type="evidence" value="ECO:0007669"/>
    <property type="project" value="UniProtKB-KW"/>
</dbReference>
<dbReference type="InterPro" id="IPR036021">
    <property type="entry name" value="Tungsten_al_ferr_oxy-like_C"/>
</dbReference>
<comment type="cofactor">
    <cofactor evidence="1">
        <name>[4Fe-4S] cluster</name>
        <dbReference type="ChEBI" id="CHEBI:49883"/>
    </cofactor>
</comment>
<dbReference type="HOGENOM" id="CLU_020364_1_0_2"/>
<evidence type="ECO:0000259" key="9">
    <source>
        <dbReference type="SMART" id="SM00790"/>
    </source>
</evidence>
<dbReference type="PANTHER" id="PTHR30038:SF0">
    <property type="entry name" value="TUNGSTEN-CONTAINING ALDEHYDE FERREDOXIN OXIDOREDUCTASE"/>
    <property type="match status" value="1"/>
</dbReference>
<dbReference type="GO" id="GO:0009055">
    <property type="term" value="F:electron transfer activity"/>
    <property type="evidence" value="ECO:0007669"/>
    <property type="project" value="InterPro"/>
</dbReference>
<dbReference type="EMBL" id="CP003321">
    <property type="protein sequence ID" value="AFL66594.1"/>
    <property type="molecule type" value="Genomic_DNA"/>
</dbReference>
<comment type="cofactor">
    <cofactor evidence="8">
        <name>tungstopterin</name>
        <dbReference type="ChEBI" id="CHEBI:30402"/>
    </cofactor>
</comment>
<dbReference type="GO" id="GO:0033726">
    <property type="term" value="F:aldehyde ferredoxin oxidoreductase activity"/>
    <property type="evidence" value="ECO:0007669"/>
    <property type="project" value="UniProtKB-EC"/>
</dbReference>
<dbReference type="eggNOG" id="arCOG00706">
    <property type="taxonomic scope" value="Archaea"/>
</dbReference>
<dbReference type="InterPro" id="IPR013983">
    <property type="entry name" value="Ald_Fedxn_OxRdtase_N"/>
</dbReference>
<comment type="similarity">
    <text evidence="2">Belongs to the AOR/FOR family.</text>
</comment>
<dbReference type="KEGG" id="dfd:Desfe_0695"/>
<dbReference type="AlphaFoldDB" id="I3XRM0"/>
<feature type="domain" description="Aldehyde ferredoxin oxidoreductase N-terminal" evidence="9">
    <location>
        <begin position="16"/>
        <end position="231"/>
    </location>
</feature>
<sequence length="627" mass="68505">MGNTIIYGEIFLKGGYAGKILFINLTDKTIHEEHVNSSIAEKYIGGKGYALYVLYKKYLKEYMNKGLSPRDIDPLGSENVLAFATGPITGIPGVPSPGRYHVMALKSPLTGSVASANSGGEFGPFLKFAGYDLVFIEGEAEKPVYIEIVNGHVDIRDASDLWGLNTFTTTSILKKRVNHKNTSVACIGPAGENKVLFAAIINDEHRAAGRTGVGAIMGSKKLKAIVVAGDNQPQIANTEEYRKLVAEMSERIRKNPVTGGGLPQYGTAVLVNIINQIGGLPYKNWQYGYNPEADKISGETLASKYLIKRRPCWGCQIACGRVTRVQFGPYQVLYSEGPEYESIWALGNDTGVMDLEAIIKANHLCDELGLDTISMGATIATAMELYEKGLIPSEDLEGMDLRFSNPAALVDAVWRTAYRAGFGARLALGSKRLAEMYGAPELSMSVKGLEMPAYDPRAIKGIGLNYATANRGGCHVSGYTVASEVLGLPEKTDPLSPQGKAKLVKIFQDLTSVVNSAVNCLFTTFEIGARDYARLFNAIAGFSFTEQEIMTIGERIYNLERYIMSLYGFSAKDDTLPPRLLREPMPEGPAKGQVVELDMMLKEYYELRGWINGVPTIEKLRELGIEL</sequence>
<evidence type="ECO:0000256" key="4">
    <source>
        <dbReference type="ARBA" id="ARBA00022723"/>
    </source>
</evidence>
<evidence type="ECO:0000256" key="6">
    <source>
        <dbReference type="ARBA" id="ARBA00023004"/>
    </source>
</evidence>
<dbReference type="Gene3D" id="3.60.9.10">
    <property type="entry name" value="Aldehyde ferredoxin oxidoreductase, N-terminal domain"/>
    <property type="match status" value="1"/>
</dbReference>
<protein>
    <submittedName>
        <fullName evidence="10">Aldehyde ferredoxin oxidoreductase</fullName>
        <ecNumber evidence="10">1.2.7.5</ecNumber>
    </submittedName>
</protein>
<keyword evidence="11" id="KW-1185">Reference proteome</keyword>
<evidence type="ECO:0000256" key="2">
    <source>
        <dbReference type="ARBA" id="ARBA00011032"/>
    </source>
</evidence>
<dbReference type="EC" id="1.2.7.5" evidence="10"/>
<keyword evidence="5 10" id="KW-0560">Oxidoreductase</keyword>
<dbReference type="SUPFAM" id="SSF48310">
    <property type="entry name" value="Aldehyde ferredoxin oxidoreductase, C-terminal domains"/>
    <property type="match status" value="1"/>
</dbReference>
<keyword evidence="6" id="KW-0408">Iron</keyword>
<gene>
    <name evidence="10" type="ORF">Desfe_0695</name>
</gene>
<dbReference type="SUPFAM" id="SSF56228">
    <property type="entry name" value="Aldehyde ferredoxin oxidoreductase, N-terminal domain"/>
    <property type="match status" value="1"/>
</dbReference>
<keyword evidence="7" id="KW-0411">Iron-sulfur</keyword>
<dbReference type="InterPro" id="IPR001203">
    <property type="entry name" value="OxRdtase_Ald_Fedxn_C"/>
</dbReference>
<dbReference type="InterPro" id="IPR036503">
    <property type="entry name" value="Ald_Fedxn_OxRdtase_N_sf"/>
</dbReference>
<reference evidence="10 11" key="1">
    <citation type="journal article" date="2012" name="J. Bacteriol.">
        <title>Complete Genome Sequence of Desulfurococcus fermentans, a Hyperthermophilic Cellulolytic Crenarchaeon Isolated from a Freshwater Hot Spring in Kamchatka, Russia.</title>
        <authorList>
            <person name="Susanti D."/>
            <person name="Johnson E.F."/>
            <person name="Rodriguez J.R."/>
            <person name="Anderson I."/>
            <person name="Perevalova A.A."/>
            <person name="Kyrpides N."/>
            <person name="Lucas S."/>
            <person name="Han J."/>
            <person name="Lapidus A."/>
            <person name="Cheng J.F."/>
            <person name="Goodwin L."/>
            <person name="Pitluck S."/>
            <person name="Mavrommatis K."/>
            <person name="Peters L."/>
            <person name="Land M.L."/>
            <person name="Hauser L."/>
            <person name="Gopalan V."/>
            <person name="Chan P.P."/>
            <person name="Lowe T.M."/>
            <person name="Atomi H."/>
            <person name="Bonch-Osmolovskaya E.A."/>
            <person name="Woyke T."/>
            <person name="Mukhopadhyay B."/>
        </authorList>
    </citation>
    <scope>NUCLEOTIDE SEQUENCE [LARGE SCALE GENOMIC DNA]</scope>
    <source>
        <strain evidence="10 11">DSM 16532</strain>
    </source>
</reference>
<dbReference type="Gene3D" id="1.10.599.10">
    <property type="entry name" value="Aldehyde Ferredoxin Oxidoreductase Protein, subunit A, domain 3"/>
    <property type="match status" value="1"/>
</dbReference>
<proteinExistence type="inferred from homology"/>
<evidence type="ECO:0000256" key="7">
    <source>
        <dbReference type="ARBA" id="ARBA00023014"/>
    </source>
</evidence>
<keyword evidence="4" id="KW-0479">Metal-binding</keyword>
<evidence type="ECO:0000313" key="10">
    <source>
        <dbReference type="EMBL" id="AFL66594.1"/>
    </source>
</evidence>
<evidence type="ECO:0000313" key="11">
    <source>
        <dbReference type="Proteomes" id="UP000006175"/>
    </source>
</evidence>
<dbReference type="InterPro" id="IPR051919">
    <property type="entry name" value="W-dependent_AOR"/>
</dbReference>
<evidence type="ECO:0000256" key="5">
    <source>
        <dbReference type="ARBA" id="ARBA00023002"/>
    </source>
</evidence>
<dbReference type="SMART" id="SM00790">
    <property type="entry name" value="AFOR_N"/>
    <property type="match status" value="1"/>
</dbReference>
<organism evidence="10 11">
    <name type="scientific">Desulfurococcus amylolyticus DSM 16532</name>
    <dbReference type="NCBI Taxonomy" id="768672"/>
    <lineage>
        <taxon>Archaea</taxon>
        <taxon>Thermoproteota</taxon>
        <taxon>Thermoprotei</taxon>
        <taxon>Desulfurococcales</taxon>
        <taxon>Desulfurococcaceae</taxon>
        <taxon>Desulfurococcus</taxon>
    </lineage>
</organism>
<dbReference type="PANTHER" id="PTHR30038">
    <property type="entry name" value="ALDEHYDE FERREDOXIN OXIDOREDUCTASE"/>
    <property type="match status" value="1"/>
</dbReference>
<dbReference type="InterPro" id="IPR013984">
    <property type="entry name" value="Ald_Fedxn_OxRdtase_dom2"/>
</dbReference>
<dbReference type="Proteomes" id="UP000006175">
    <property type="component" value="Chromosome"/>
</dbReference>
<dbReference type="Gene3D" id="1.10.569.10">
    <property type="entry name" value="Aldehyde Ferredoxin Oxidoreductase Protein, subunit A, domain 2"/>
    <property type="match status" value="1"/>
</dbReference>
<keyword evidence="3" id="KW-0004">4Fe-4S</keyword>
<evidence type="ECO:0000256" key="1">
    <source>
        <dbReference type="ARBA" id="ARBA00001966"/>
    </source>
</evidence>
<accession>I3XRM0</accession>
<dbReference type="Pfam" id="PF02730">
    <property type="entry name" value="AFOR_N"/>
    <property type="match status" value="1"/>
</dbReference>
<dbReference type="Pfam" id="PF01314">
    <property type="entry name" value="AFOR_C"/>
    <property type="match status" value="1"/>
</dbReference>
<name>I3XRM0_DESAM</name>
<dbReference type="InterPro" id="IPR013985">
    <property type="entry name" value="Ald_Fedxn_OxRdtase_dom3"/>
</dbReference>
<evidence type="ECO:0000256" key="3">
    <source>
        <dbReference type="ARBA" id="ARBA00022485"/>
    </source>
</evidence>